<dbReference type="GeneID" id="89930644"/>
<accession>A0AAV9P0R6</accession>
<sequence length="813" mass="90761">MSHTYHVENADELRSIITQHPSPTCEDEINITLSLCKPLLNPSILSACRRPDPPYSQLNRTPRRQEFIDINPLAKTWRTAWIDLLRHLSYTQLHIIFDPTLPPGYQSDHGDVEGFWWSVNAPYREKGPVELILVDREFLAFVVTLATEGRMISKGKIKFELDEKGLVGWREEMAGHNHASWTESSINAGNQAGKAIQNAPFMPEPPTGPSMDADVTPYFNLGSYCSPLGDNSNPIGQTWFDRGLVWCYAFNHEEALYCFRKAIAEDPGCLMAYWGIAYALGPNYNKPWEIFDAEELERNAKEAREAIGMASRRGTLEGQLIAAVGERWGVGSLEGEGREKWNERYAEAMAEVAGRWPEMLDVQALYADALMNLTPWSLWDLKTGEPTSGSRTLEAKEVLETAMAKEGGDSHPGLLHLYIHLMEMSSSPSTALPAANRLRNLVPDAGHLHHMPTHLDVLCGDYASVVTSNTAAIAADERWVARRGARNFYSLYRAHNYHFKIYGAMFAGQSQTALETAARLEEAICDDLLRVESPPMADWLEAFLTMRLHVLVRFGRWDDILSLDLPEDEELYCVTTAMLHYASAVAYANTSSPASASSSREAFLTCALRVPESRTLFNNTARSLLAVARAMLEGEIAYHAGETATAFHHLNTAVRLSDTLPYDEPWGWMQPPRHALGALLLEQASRSAQADVSEESKAKEGATQEHEVLIAQERLHQALSLYEADLGLNSTLPRALRHPGNVWALSGLRECYELLGRKEEAERVGVELGEKMTGADVEVRGSCYCRKDAERGGQGVSRGIEPWRFNRGKEKDT</sequence>
<comment type="caution">
    <text evidence="3">The sequence shown here is derived from an EMBL/GenBank/DDBJ whole genome shotgun (WGS) entry which is preliminary data.</text>
</comment>
<evidence type="ECO:0000313" key="3">
    <source>
        <dbReference type="EMBL" id="KAK5165214.1"/>
    </source>
</evidence>
<protein>
    <recommendedName>
        <fullName evidence="5">TPR-like protein</fullName>
    </recommendedName>
</protein>
<gene>
    <name evidence="3" type="ORF">LTR77_009312</name>
</gene>
<feature type="repeat" description="TPR" evidence="1">
    <location>
        <begin position="236"/>
        <end position="269"/>
    </location>
</feature>
<dbReference type="PANTHER" id="PTHR45588:SF1">
    <property type="entry name" value="WW DOMAIN-CONTAINING PROTEIN"/>
    <property type="match status" value="1"/>
</dbReference>
<name>A0AAV9P0R6_9PEZI</name>
<dbReference type="PROSITE" id="PS50005">
    <property type="entry name" value="TPR"/>
    <property type="match status" value="1"/>
</dbReference>
<reference evidence="3 4" key="1">
    <citation type="submission" date="2023-08" db="EMBL/GenBank/DDBJ databases">
        <title>Black Yeasts Isolated from many extreme environments.</title>
        <authorList>
            <person name="Coleine C."/>
            <person name="Stajich J.E."/>
            <person name="Selbmann L."/>
        </authorList>
    </citation>
    <scope>NUCLEOTIDE SEQUENCE [LARGE SCALE GENOMIC DNA]</scope>
    <source>
        <strain evidence="3 4">CCFEE 5935</strain>
    </source>
</reference>
<evidence type="ECO:0000256" key="1">
    <source>
        <dbReference type="PROSITE-ProRule" id="PRU00339"/>
    </source>
</evidence>
<dbReference type="SUPFAM" id="SSF48452">
    <property type="entry name" value="TPR-like"/>
    <property type="match status" value="1"/>
</dbReference>
<dbReference type="PANTHER" id="PTHR45588">
    <property type="entry name" value="TPR DOMAIN-CONTAINING PROTEIN"/>
    <property type="match status" value="1"/>
</dbReference>
<dbReference type="InterPro" id="IPR019734">
    <property type="entry name" value="TPR_rpt"/>
</dbReference>
<dbReference type="Gene3D" id="1.25.40.10">
    <property type="entry name" value="Tetratricopeptide repeat domain"/>
    <property type="match status" value="1"/>
</dbReference>
<keyword evidence="1" id="KW-0802">TPR repeat</keyword>
<evidence type="ECO:0000256" key="2">
    <source>
        <dbReference type="SAM" id="MobiDB-lite"/>
    </source>
</evidence>
<dbReference type="InterPro" id="IPR011990">
    <property type="entry name" value="TPR-like_helical_dom_sf"/>
</dbReference>
<organism evidence="3 4">
    <name type="scientific">Saxophila tyrrhenica</name>
    <dbReference type="NCBI Taxonomy" id="1690608"/>
    <lineage>
        <taxon>Eukaryota</taxon>
        <taxon>Fungi</taxon>
        <taxon>Dikarya</taxon>
        <taxon>Ascomycota</taxon>
        <taxon>Pezizomycotina</taxon>
        <taxon>Dothideomycetes</taxon>
        <taxon>Dothideomycetidae</taxon>
        <taxon>Mycosphaerellales</taxon>
        <taxon>Extremaceae</taxon>
        <taxon>Saxophila</taxon>
    </lineage>
</organism>
<keyword evidence="4" id="KW-1185">Reference proteome</keyword>
<proteinExistence type="predicted"/>
<dbReference type="RefSeq" id="XP_064655357.1">
    <property type="nucleotide sequence ID" value="XM_064806540.1"/>
</dbReference>
<dbReference type="AlphaFoldDB" id="A0AAV9P0R6"/>
<evidence type="ECO:0000313" key="4">
    <source>
        <dbReference type="Proteomes" id="UP001337655"/>
    </source>
</evidence>
<evidence type="ECO:0008006" key="5">
    <source>
        <dbReference type="Google" id="ProtNLM"/>
    </source>
</evidence>
<feature type="region of interest" description="Disordered" evidence="2">
    <location>
        <begin position="791"/>
        <end position="813"/>
    </location>
</feature>
<dbReference type="EMBL" id="JAVRRT010000017">
    <property type="protein sequence ID" value="KAK5165214.1"/>
    <property type="molecule type" value="Genomic_DNA"/>
</dbReference>
<dbReference type="Proteomes" id="UP001337655">
    <property type="component" value="Unassembled WGS sequence"/>
</dbReference>